<feature type="compositionally biased region" description="Polar residues" evidence="1">
    <location>
        <begin position="34"/>
        <end position="43"/>
    </location>
</feature>
<keyword evidence="2" id="KW-1133">Transmembrane helix</keyword>
<keyword evidence="2" id="KW-0472">Membrane</keyword>
<organism evidence="4 5">
    <name type="scientific">Pseudopedobacter saltans</name>
    <dbReference type="NCBI Taxonomy" id="151895"/>
    <lineage>
        <taxon>Bacteria</taxon>
        <taxon>Pseudomonadati</taxon>
        <taxon>Bacteroidota</taxon>
        <taxon>Sphingobacteriia</taxon>
        <taxon>Sphingobacteriales</taxon>
        <taxon>Sphingobacteriaceae</taxon>
        <taxon>Pseudopedobacter</taxon>
    </lineage>
</organism>
<feature type="region of interest" description="Disordered" evidence="1">
    <location>
        <begin position="34"/>
        <end position="74"/>
    </location>
</feature>
<dbReference type="EMBL" id="QFOI01000598">
    <property type="protein sequence ID" value="PZP40639.1"/>
    <property type="molecule type" value="Genomic_DNA"/>
</dbReference>
<evidence type="ECO:0000256" key="2">
    <source>
        <dbReference type="SAM" id="Phobius"/>
    </source>
</evidence>
<evidence type="ECO:0000256" key="1">
    <source>
        <dbReference type="SAM" id="MobiDB-lite"/>
    </source>
</evidence>
<gene>
    <name evidence="4" type="ORF">DI598_19225</name>
</gene>
<evidence type="ECO:0000313" key="4">
    <source>
        <dbReference type="EMBL" id="PZP40639.1"/>
    </source>
</evidence>
<comment type="caution">
    <text evidence="4">The sequence shown here is derived from an EMBL/GenBank/DDBJ whole genome shotgun (WGS) entry which is preliminary data.</text>
</comment>
<keyword evidence="2" id="KW-0812">Transmembrane</keyword>
<feature type="signal peptide" evidence="3">
    <location>
        <begin position="1"/>
        <end position="25"/>
    </location>
</feature>
<feature type="transmembrane region" description="Helical" evidence="2">
    <location>
        <begin position="76"/>
        <end position="97"/>
    </location>
</feature>
<proteinExistence type="predicted"/>
<evidence type="ECO:0000256" key="3">
    <source>
        <dbReference type="SAM" id="SignalP"/>
    </source>
</evidence>
<sequence length="104" mass="11324">MLSFKLQMKKYLTLTYIGISLMAGAQFKENTFDNQSNQTVQTSSDDENTFENGQSYTGVPVGGEHEEGPGNPGEAVPINGVVPVLLLTGMALLAYFYKKNKSLV</sequence>
<name>A0A2W5GEQ7_9SPHI</name>
<accession>A0A2W5GEQ7</accession>
<protein>
    <submittedName>
        <fullName evidence="4">Uncharacterized protein</fullName>
    </submittedName>
</protein>
<reference evidence="4 5" key="1">
    <citation type="submission" date="2017-11" db="EMBL/GenBank/DDBJ databases">
        <title>Infants hospitalized years apart are colonized by the same room-sourced microbial strains.</title>
        <authorList>
            <person name="Brooks B."/>
            <person name="Olm M.R."/>
            <person name="Firek B.A."/>
            <person name="Baker R."/>
            <person name="Thomas B.C."/>
            <person name="Morowitz M.J."/>
            <person name="Banfield J.F."/>
        </authorList>
    </citation>
    <scope>NUCLEOTIDE SEQUENCE [LARGE SCALE GENOMIC DNA]</scope>
    <source>
        <strain evidence="4">S2_009_000_R2_76</strain>
    </source>
</reference>
<dbReference type="AlphaFoldDB" id="A0A2W5GEQ7"/>
<dbReference type="Proteomes" id="UP000249645">
    <property type="component" value="Unassembled WGS sequence"/>
</dbReference>
<evidence type="ECO:0000313" key="5">
    <source>
        <dbReference type="Proteomes" id="UP000249645"/>
    </source>
</evidence>
<feature type="chain" id="PRO_5015897650" evidence="3">
    <location>
        <begin position="26"/>
        <end position="104"/>
    </location>
</feature>
<keyword evidence="3" id="KW-0732">Signal</keyword>